<organism evidence="4 5">
    <name type="scientific">Bombardia bombarda</name>
    <dbReference type="NCBI Taxonomy" id="252184"/>
    <lineage>
        <taxon>Eukaryota</taxon>
        <taxon>Fungi</taxon>
        <taxon>Dikarya</taxon>
        <taxon>Ascomycota</taxon>
        <taxon>Pezizomycotina</taxon>
        <taxon>Sordariomycetes</taxon>
        <taxon>Sordariomycetidae</taxon>
        <taxon>Sordariales</taxon>
        <taxon>Lasiosphaeriaceae</taxon>
        <taxon>Bombardia</taxon>
    </lineage>
</organism>
<dbReference type="AlphaFoldDB" id="A0AA39WUV0"/>
<evidence type="ECO:0000256" key="1">
    <source>
        <dbReference type="ARBA" id="ARBA00008056"/>
    </source>
</evidence>
<sequence length="316" mass="35576">MHLTRSGVCQGIHNLYRQQLSSRLSSSQHLPFFQSPNFNSLKKKKNMAVNAPKVKMASLAVINYEALANKDAAEIEKLVQASQSVGMFYLDLRGPRTNAIFEDVSAIFKTGNEFFDLAPESEEKTQSLREGMERGYHVGKGYEYYEIARDEFQLSKWVLPATFVPQKDRITRTIKIFNDAVQTVLAELCVAVDIKIPELSDDPTVPSDTALKLVYKPPIHDAGKVIHPWHTDFGLATLLWYDEVTTQVPIYDEKGKQTEEWETVPVVEGSVLINVADELSAKSGGRLHSTVHRVVAPPGEKRVRNGIIYLLRPYKS</sequence>
<dbReference type="InterPro" id="IPR005123">
    <property type="entry name" value="Oxoglu/Fe-dep_dioxygenase_dom"/>
</dbReference>
<dbReference type="InterPro" id="IPR027443">
    <property type="entry name" value="IPNS-like_sf"/>
</dbReference>
<dbReference type="InterPro" id="IPR050231">
    <property type="entry name" value="Iron_ascorbate_oxido_reductase"/>
</dbReference>
<name>A0AA39WUV0_9PEZI</name>
<dbReference type="EMBL" id="JAULSR010000004">
    <property type="protein sequence ID" value="KAK0621750.1"/>
    <property type="molecule type" value="Genomic_DNA"/>
</dbReference>
<comment type="similarity">
    <text evidence="1 2">Belongs to the iron/ascorbate-dependent oxidoreductase family.</text>
</comment>
<gene>
    <name evidence="4" type="ORF">B0T17DRAFT_535009</name>
</gene>
<dbReference type="Gene3D" id="2.60.120.330">
    <property type="entry name" value="B-lactam Antibiotic, Isopenicillin N Synthase, Chain"/>
    <property type="match status" value="1"/>
</dbReference>
<dbReference type="PROSITE" id="PS51471">
    <property type="entry name" value="FE2OG_OXY"/>
    <property type="match status" value="1"/>
</dbReference>
<dbReference type="Pfam" id="PF03171">
    <property type="entry name" value="2OG-FeII_Oxy"/>
    <property type="match status" value="1"/>
</dbReference>
<evidence type="ECO:0000259" key="3">
    <source>
        <dbReference type="PROSITE" id="PS51471"/>
    </source>
</evidence>
<protein>
    <submittedName>
        <fullName evidence="4">Oxidoreductase</fullName>
    </submittedName>
</protein>
<feature type="domain" description="Fe2OG dioxygenase" evidence="3">
    <location>
        <begin position="206"/>
        <end position="313"/>
    </location>
</feature>
<dbReference type="GO" id="GO:0046872">
    <property type="term" value="F:metal ion binding"/>
    <property type="evidence" value="ECO:0007669"/>
    <property type="project" value="UniProtKB-KW"/>
</dbReference>
<dbReference type="GO" id="GO:0016491">
    <property type="term" value="F:oxidoreductase activity"/>
    <property type="evidence" value="ECO:0007669"/>
    <property type="project" value="UniProtKB-KW"/>
</dbReference>
<evidence type="ECO:0000256" key="2">
    <source>
        <dbReference type="RuleBase" id="RU003682"/>
    </source>
</evidence>
<keyword evidence="2" id="KW-0408">Iron</keyword>
<proteinExistence type="inferred from homology"/>
<dbReference type="Proteomes" id="UP001174934">
    <property type="component" value="Unassembled WGS sequence"/>
</dbReference>
<dbReference type="SUPFAM" id="SSF51197">
    <property type="entry name" value="Clavaminate synthase-like"/>
    <property type="match status" value="1"/>
</dbReference>
<comment type="caution">
    <text evidence="4">The sequence shown here is derived from an EMBL/GenBank/DDBJ whole genome shotgun (WGS) entry which is preliminary data.</text>
</comment>
<evidence type="ECO:0000313" key="4">
    <source>
        <dbReference type="EMBL" id="KAK0621750.1"/>
    </source>
</evidence>
<keyword evidence="2" id="KW-0560">Oxidoreductase</keyword>
<keyword evidence="2" id="KW-0479">Metal-binding</keyword>
<evidence type="ECO:0000313" key="5">
    <source>
        <dbReference type="Proteomes" id="UP001174934"/>
    </source>
</evidence>
<accession>A0AA39WUV0</accession>
<dbReference type="InterPro" id="IPR044861">
    <property type="entry name" value="IPNS-like_FE2OG_OXY"/>
</dbReference>
<keyword evidence="5" id="KW-1185">Reference proteome</keyword>
<reference evidence="4" key="1">
    <citation type="submission" date="2023-06" db="EMBL/GenBank/DDBJ databases">
        <title>Genome-scale phylogeny and comparative genomics of the fungal order Sordariales.</title>
        <authorList>
            <consortium name="Lawrence Berkeley National Laboratory"/>
            <person name="Hensen N."/>
            <person name="Bonometti L."/>
            <person name="Westerberg I."/>
            <person name="Brannstrom I.O."/>
            <person name="Guillou S."/>
            <person name="Cros-Aarteil S."/>
            <person name="Calhoun S."/>
            <person name="Haridas S."/>
            <person name="Kuo A."/>
            <person name="Mondo S."/>
            <person name="Pangilinan J."/>
            <person name="Riley R."/>
            <person name="LaButti K."/>
            <person name="Andreopoulos B."/>
            <person name="Lipzen A."/>
            <person name="Chen C."/>
            <person name="Yanf M."/>
            <person name="Daum C."/>
            <person name="Ng V."/>
            <person name="Clum A."/>
            <person name="Steindorff A."/>
            <person name="Ohm R."/>
            <person name="Martin F."/>
            <person name="Silar P."/>
            <person name="Natvig D."/>
            <person name="Lalanne C."/>
            <person name="Gautier V."/>
            <person name="Ament-velasquez S.L."/>
            <person name="Kruys A."/>
            <person name="Hutchinson M.I."/>
            <person name="Powell A.J."/>
            <person name="Barry K."/>
            <person name="Miller A.N."/>
            <person name="Grigoriev I.V."/>
            <person name="Debuchy R."/>
            <person name="Gladieux P."/>
            <person name="Thoren M.H."/>
            <person name="Johannesson H."/>
        </authorList>
    </citation>
    <scope>NUCLEOTIDE SEQUENCE</scope>
    <source>
        <strain evidence="4">SMH3391-2</strain>
    </source>
</reference>
<dbReference type="PANTHER" id="PTHR47990">
    <property type="entry name" value="2-OXOGLUTARATE (2OG) AND FE(II)-DEPENDENT OXYGENASE SUPERFAMILY PROTEIN-RELATED"/>
    <property type="match status" value="1"/>
</dbReference>